<keyword evidence="1" id="KW-1185">Reference proteome</keyword>
<name>A0A915JI49_ROMCU</name>
<sequence length="69" mass="7696">MSNAFFKAVQPVKRKNGLAIKQENKILWHPMGSCSGVPINEIYLLLTLHVNTSCDGTKHKSENAIMITK</sequence>
<accession>A0A915JI49</accession>
<protein>
    <submittedName>
        <fullName evidence="2">Uncharacterized protein</fullName>
    </submittedName>
</protein>
<evidence type="ECO:0000313" key="1">
    <source>
        <dbReference type="Proteomes" id="UP000887565"/>
    </source>
</evidence>
<dbReference type="AlphaFoldDB" id="A0A915JI49"/>
<dbReference type="Proteomes" id="UP000887565">
    <property type="component" value="Unplaced"/>
</dbReference>
<dbReference type="WBParaSite" id="nRc.2.0.1.t25815-RA">
    <property type="protein sequence ID" value="nRc.2.0.1.t25815-RA"/>
    <property type="gene ID" value="nRc.2.0.1.g25815"/>
</dbReference>
<reference evidence="2" key="1">
    <citation type="submission" date="2022-11" db="UniProtKB">
        <authorList>
            <consortium name="WormBaseParasite"/>
        </authorList>
    </citation>
    <scope>IDENTIFICATION</scope>
</reference>
<evidence type="ECO:0000313" key="2">
    <source>
        <dbReference type="WBParaSite" id="nRc.2.0.1.t25815-RA"/>
    </source>
</evidence>
<proteinExistence type="predicted"/>
<organism evidence="1 2">
    <name type="scientific">Romanomermis culicivorax</name>
    <name type="common">Nematode worm</name>
    <dbReference type="NCBI Taxonomy" id="13658"/>
    <lineage>
        <taxon>Eukaryota</taxon>
        <taxon>Metazoa</taxon>
        <taxon>Ecdysozoa</taxon>
        <taxon>Nematoda</taxon>
        <taxon>Enoplea</taxon>
        <taxon>Dorylaimia</taxon>
        <taxon>Mermithida</taxon>
        <taxon>Mermithoidea</taxon>
        <taxon>Mermithidae</taxon>
        <taxon>Romanomermis</taxon>
    </lineage>
</organism>